<reference evidence="1 2" key="1">
    <citation type="submission" date="2024-11" db="EMBL/GenBank/DDBJ databases">
        <title>Adaptive evolution of stress response genes in parasites aligns with host niche diversity.</title>
        <authorList>
            <person name="Hahn C."/>
            <person name="Resl P."/>
        </authorList>
    </citation>
    <scope>NUCLEOTIDE SEQUENCE [LARGE SCALE GENOMIC DNA]</scope>
    <source>
        <strain evidence="1">EGGRZ-B1_66</strain>
        <tissue evidence="1">Body</tissue>
    </source>
</reference>
<proteinExistence type="predicted"/>
<comment type="caution">
    <text evidence="1">The sequence shown here is derived from an EMBL/GenBank/DDBJ whole genome shotgun (WGS) entry which is preliminary data.</text>
</comment>
<evidence type="ECO:0000313" key="1">
    <source>
        <dbReference type="EMBL" id="KAL3308920.1"/>
    </source>
</evidence>
<gene>
    <name evidence="1" type="ORF">Ciccas_012543</name>
</gene>
<accession>A0ABD2PP28</accession>
<name>A0ABD2PP28_9PLAT</name>
<protein>
    <submittedName>
        <fullName evidence="1">Uncharacterized protein</fullName>
    </submittedName>
</protein>
<sequence length="112" mass="12311">MQEHHDEGTLNFKKMKKIIGEEKLSQCLFPPTPDDSGISYSDSECYLVTKEGLKVTRPEPGKIKFRCEKLHKGLDLASPSDAPMKDASNTFLVSGDLVTPLESAASDLNLSI</sequence>
<dbReference type="Proteomes" id="UP001626550">
    <property type="component" value="Unassembled WGS sequence"/>
</dbReference>
<organism evidence="1 2">
    <name type="scientific">Cichlidogyrus casuarinus</name>
    <dbReference type="NCBI Taxonomy" id="1844966"/>
    <lineage>
        <taxon>Eukaryota</taxon>
        <taxon>Metazoa</taxon>
        <taxon>Spiralia</taxon>
        <taxon>Lophotrochozoa</taxon>
        <taxon>Platyhelminthes</taxon>
        <taxon>Monogenea</taxon>
        <taxon>Monopisthocotylea</taxon>
        <taxon>Dactylogyridea</taxon>
        <taxon>Ancyrocephalidae</taxon>
        <taxon>Cichlidogyrus</taxon>
    </lineage>
</organism>
<dbReference type="AlphaFoldDB" id="A0ABD2PP28"/>
<evidence type="ECO:0000313" key="2">
    <source>
        <dbReference type="Proteomes" id="UP001626550"/>
    </source>
</evidence>
<dbReference type="EMBL" id="JBJKFK010004533">
    <property type="protein sequence ID" value="KAL3308920.1"/>
    <property type="molecule type" value="Genomic_DNA"/>
</dbReference>
<keyword evidence="2" id="KW-1185">Reference proteome</keyword>